<keyword evidence="3" id="KW-1133">Transmembrane helix</keyword>
<feature type="transmembrane region" description="Helical" evidence="3">
    <location>
        <begin position="1607"/>
        <end position="1627"/>
    </location>
</feature>
<keyword evidence="3 4" id="KW-0812">Transmembrane</keyword>
<feature type="transmembrane region" description="Helical" evidence="3">
    <location>
        <begin position="1479"/>
        <end position="1501"/>
    </location>
</feature>
<keyword evidence="3" id="KW-0472">Membrane</keyword>
<dbReference type="Proteomes" id="UP000009168">
    <property type="component" value="Unassembled WGS sequence"/>
</dbReference>
<proteinExistence type="predicted"/>
<dbReference type="RefSeq" id="XP_001024583.2">
    <property type="nucleotide sequence ID" value="XM_001024583.2"/>
</dbReference>
<sequence>MEKKRSIDKEYYVEILFSFLFQVYSHALAIPSFMVASKNINAFSIINISLTYLLVLIISNNDYDYIMKSSDSLRQKYSNLYFLQQIVEGLVYILVIQFDNEQSALLILFISILEILRLAFLQPYFDENIQILATFLQVYFFLCLSTFYILIQFAYKSNHLLSVFILLYIPLTFCASKQIQVITHQYQVNQFEKGLQNDENIGPEILNYIARKTVFNVIKDENSQNHAEIKHIAYLIKCNILRWNLYRKEIEQSHKNQENEIHEIEELLQEKEENLLGGYQVDATEQKGRLYIGKEQVFGENKDMKKALRNLFNSLYIKERNSKQFTMIDIYYLIYIVEVLKNYQFFELTTTQISKNISLKHQQILYTVMKEVERQKQIISTLKDQNKLFDQSYYEALIYDELILQTQSQLEDAVQKKIQLLQFMKQKYINLEELQIQLEYLLSAREQLIKSITLMVRVNEYNQHLYDIYLNFLETLAFSETDIKLERYNRYKQGQRQIYFQMNSTDACIVFASLKNEKNIKIVKVSNNIEHFLGYQKQHLINNSIEMIMPSPYAQIHNEYVMNFFAMGDTQSYLQTLLLFALTSSNHIIPVNVDIKVNLLEAEKEFGMTAFIQKQKTQTQYILFDSSSSKLISMTPEINQFIFSTIHNFNKVALASFFPFIQHFKTTVGSSLFSKTSQMTLNSIRTKQLFSNQSIRSLNSDENRTNKSKDHKKPKSLKDQYIIQKQIVEAKDKQNDVTKKQQDDQYQREQNRKQHIINSLRDRDIEDSFQEDDDRKYRNLQFLLVINSQDNLFMQLKSRRVQSLSDFKFYLMNLNLYTCPSPGLDQLKYLELTQIKSINPLHNSKFILQIYNDELDGYLTNLHTFRNSDIQCILTELETKGIKESNRNSNNQDNPFYTEDEEDENDYDLINSRRGGGGNYREVQLHKFDGYQKNNDNSEIAHQLAGTKNFSHDDLDKSLKSTTFGRGESLFTQKRDNGGFQIQINSQKNSNEDQTKDQNQEISFHHIDGKQEQQQKNIEQSSLQAFKHNQSEISSSFQFGGIKQQNYNNDVHDYSYYPQQKFNELDNNNNNNNNNNNQIIDQIELKDQNLGTQSQNQLEVVNFKNSNQDLQKPLTSKKLLNNELINYSSNKFELLSPNENNSSQQIFQFKSTGLITQTVKGGGSQQNITSTNKVNDQLFQQQSTNSQLMNDVFIKGQKNLQPKRQVSLSVHSLSKKRKQIIASHKNQIRYLKDALDQSSNHSRQSTASSTKKATKRIILERNTIGVMKVVNLIGILSFLIIIAVIVEQYISMHIQFNAFADDLNYVNWSTQYEISLYLIMKNYNLNTLLQSSVINVPSDIQSQMQDTAIQEMYQSVTDVSVLIKNLSSASSDLQILKGMLQTSYFFKLGSFLDHSIPITGQSSSQMFLTVERKVSLYQGSIYLYSYLYRYSRGFGIGLSQFIAVNNQEAIVKALKEVSIQCQNFSINQLSNIEVDVNNVLIIIIIVTAFCIFIIIPLYYFIQSKREQIIQLFGTFNSSFIDESIFQIQKIYSRNNNIKTAIIQSNSKENQKKQNLSSTSRLNKVSRGVLIMVLMIFLLTLPYPILNKALSTSYINQNKDSLPLLEQLYSIQAFILDYTSLSFFTIVLKVQASSIQYSYQEYETKLLSYVAQSQNLQTSLQQILQSSRNAEMFDVSTFNKYFMATFENDSCGNIFKYPNYLPQNYTLTLSGCKSVLQGIMNKGLSISINNYFQILQNLQQIIQINDINKFQDKLDLFSKENNLQEFVTFQVYLVEILEALSIYLKSESNVHKSQLEDILLGLLIYQFLIMGVIFYFGWVIFYKNMDRYLYKTKQYLAILNINYLIQNPYIQNYLHKNLS</sequence>
<accession>I7MIF2</accession>
<keyword evidence="1" id="KW-0175">Coiled coil</keyword>
<dbReference type="PANTHER" id="PTHR31600:SF2">
    <property type="entry name" value="GAMETE ENRICHED GENE 10 PROTEIN-RELATED"/>
    <property type="match status" value="1"/>
</dbReference>
<feature type="transmembrane region" description="Helical" evidence="3">
    <location>
        <begin position="1797"/>
        <end position="1820"/>
    </location>
</feature>
<feature type="transmembrane region" description="Helical" evidence="3">
    <location>
        <begin position="12"/>
        <end position="34"/>
    </location>
</feature>
<feature type="transmembrane region" description="Helical" evidence="3">
    <location>
        <begin position="1567"/>
        <end position="1585"/>
    </location>
</feature>
<dbReference type="InterPro" id="IPR052994">
    <property type="entry name" value="Tiny_macrocysts_regulators"/>
</dbReference>
<dbReference type="Gene3D" id="3.30.450.20">
    <property type="entry name" value="PAS domain"/>
    <property type="match status" value="1"/>
</dbReference>
<gene>
    <name evidence="4" type="ORF">TTHERM_00300560</name>
</gene>
<keyword evidence="5" id="KW-1185">Reference proteome</keyword>
<name>I7MIF2_TETTS</name>
<dbReference type="GeneID" id="7832412"/>
<protein>
    <submittedName>
        <fullName evidence="4">Transmembrane protein, putative</fullName>
    </submittedName>
</protein>
<feature type="transmembrane region" description="Helical" evidence="3">
    <location>
        <begin position="1265"/>
        <end position="1286"/>
    </location>
</feature>
<feature type="transmembrane region" description="Helical" evidence="3">
    <location>
        <begin position="104"/>
        <end position="120"/>
    </location>
</feature>
<reference evidence="5" key="1">
    <citation type="journal article" date="2006" name="PLoS Biol.">
        <title>Macronuclear genome sequence of the ciliate Tetrahymena thermophila, a model eukaryote.</title>
        <authorList>
            <person name="Eisen J.A."/>
            <person name="Coyne R.S."/>
            <person name="Wu M."/>
            <person name="Wu D."/>
            <person name="Thiagarajan M."/>
            <person name="Wortman J.R."/>
            <person name="Badger J.H."/>
            <person name="Ren Q."/>
            <person name="Amedeo P."/>
            <person name="Jones K.M."/>
            <person name="Tallon L.J."/>
            <person name="Delcher A.L."/>
            <person name="Salzberg S.L."/>
            <person name="Silva J.C."/>
            <person name="Haas B.J."/>
            <person name="Majoros W.H."/>
            <person name="Farzad M."/>
            <person name="Carlton J.M."/>
            <person name="Smith R.K. Jr."/>
            <person name="Garg J."/>
            <person name="Pearlman R.E."/>
            <person name="Karrer K.M."/>
            <person name="Sun L."/>
            <person name="Manning G."/>
            <person name="Elde N.C."/>
            <person name="Turkewitz A.P."/>
            <person name="Asai D.J."/>
            <person name="Wilkes D.E."/>
            <person name="Wang Y."/>
            <person name="Cai H."/>
            <person name="Collins K."/>
            <person name="Stewart B.A."/>
            <person name="Lee S.R."/>
            <person name="Wilamowska K."/>
            <person name="Weinberg Z."/>
            <person name="Ruzzo W.L."/>
            <person name="Wloga D."/>
            <person name="Gaertig J."/>
            <person name="Frankel J."/>
            <person name="Tsao C.-C."/>
            <person name="Gorovsky M.A."/>
            <person name="Keeling P.J."/>
            <person name="Waller R.F."/>
            <person name="Patron N.J."/>
            <person name="Cherry J.M."/>
            <person name="Stover N.A."/>
            <person name="Krieger C.J."/>
            <person name="del Toro C."/>
            <person name="Ryder H.F."/>
            <person name="Williamson S.C."/>
            <person name="Barbeau R.A."/>
            <person name="Hamilton E.P."/>
            <person name="Orias E."/>
        </authorList>
    </citation>
    <scope>NUCLEOTIDE SEQUENCE [LARGE SCALE GENOMIC DNA]</scope>
    <source>
        <strain evidence="5">SB210</strain>
    </source>
</reference>
<dbReference type="KEGG" id="tet:TTHERM_00300560"/>
<feature type="region of interest" description="Disordered" evidence="2">
    <location>
        <begin position="695"/>
        <end position="716"/>
    </location>
</feature>
<organism evidence="4 5">
    <name type="scientific">Tetrahymena thermophila (strain SB210)</name>
    <dbReference type="NCBI Taxonomy" id="312017"/>
    <lineage>
        <taxon>Eukaryota</taxon>
        <taxon>Sar</taxon>
        <taxon>Alveolata</taxon>
        <taxon>Ciliophora</taxon>
        <taxon>Intramacronucleata</taxon>
        <taxon>Oligohymenophorea</taxon>
        <taxon>Hymenostomatida</taxon>
        <taxon>Tetrahymenina</taxon>
        <taxon>Tetrahymenidae</taxon>
        <taxon>Tetrahymena</taxon>
    </lineage>
</organism>
<evidence type="ECO:0000313" key="5">
    <source>
        <dbReference type="Proteomes" id="UP000009168"/>
    </source>
</evidence>
<dbReference type="PANTHER" id="PTHR31600">
    <property type="entry name" value="TINY MACROCYSTS PROTEIN B-RELATED"/>
    <property type="match status" value="1"/>
</dbReference>
<feature type="compositionally biased region" description="Basic and acidic residues" evidence="2">
    <location>
        <begin position="699"/>
        <end position="708"/>
    </location>
</feature>
<dbReference type="EMBL" id="GG662449">
    <property type="protein sequence ID" value="EAS04338.2"/>
    <property type="molecule type" value="Genomic_DNA"/>
</dbReference>
<evidence type="ECO:0000256" key="3">
    <source>
        <dbReference type="SAM" id="Phobius"/>
    </source>
</evidence>
<dbReference type="InParanoid" id="I7MIF2"/>
<feature type="coiled-coil region" evidence="1">
    <location>
        <begin position="247"/>
        <end position="274"/>
    </location>
</feature>
<feature type="transmembrane region" description="Helical" evidence="3">
    <location>
        <begin position="132"/>
        <end position="151"/>
    </location>
</feature>
<feature type="transmembrane region" description="Helical" evidence="3">
    <location>
        <begin position="157"/>
        <end position="175"/>
    </location>
</feature>
<feature type="region of interest" description="Disordered" evidence="2">
    <location>
        <begin position="884"/>
        <end position="905"/>
    </location>
</feature>
<feature type="region of interest" description="Disordered" evidence="2">
    <location>
        <begin position="732"/>
        <end position="757"/>
    </location>
</feature>
<evidence type="ECO:0000256" key="1">
    <source>
        <dbReference type="SAM" id="Coils"/>
    </source>
</evidence>
<feature type="transmembrane region" description="Helical" evidence="3">
    <location>
        <begin position="40"/>
        <end position="59"/>
    </location>
</feature>
<evidence type="ECO:0000313" key="4">
    <source>
        <dbReference type="EMBL" id="EAS04338.2"/>
    </source>
</evidence>
<feature type="compositionally biased region" description="Basic and acidic residues" evidence="2">
    <location>
        <begin position="732"/>
        <end position="752"/>
    </location>
</feature>
<evidence type="ECO:0000256" key="2">
    <source>
        <dbReference type="SAM" id="MobiDB-lite"/>
    </source>
</evidence>